<accession>A0A0C3G719</accession>
<dbReference type="Proteomes" id="UP000054166">
    <property type="component" value="Unassembled WGS sequence"/>
</dbReference>
<reference evidence="3" key="2">
    <citation type="submission" date="2015-01" db="EMBL/GenBank/DDBJ databases">
        <title>Evolutionary Origins and Diversification of the Mycorrhizal Mutualists.</title>
        <authorList>
            <consortium name="DOE Joint Genome Institute"/>
            <consortium name="Mycorrhizal Genomics Consortium"/>
            <person name="Kohler A."/>
            <person name="Kuo A."/>
            <person name="Nagy L.G."/>
            <person name="Floudas D."/>
            <person name="Copeland A."/>
            <person name="Barry K.W."/>
            <person name="Cichocki N."/>
            <person name="Veneault-Fourrey C."/>
            <person name="LaButti K."/>
            <person name="Lindquist E.A."/>
            <person name="Lipzen A."/>
            <person name="Lundell T."/>
            <person name="Morin E."/>
            <person name="Murat C."/>
            <person name="Riley R."/>
            <person name="Ohm R."/>
            <person name="Sun H."/>
            <person name="Tunlid A."/>
            <person name="Henrissat B."/>
            <person name="Grigoriev I.V."/>
            <person name="Hibbett D.S."/>
            <person name="Martin F."/>
        </authorList>
    </citation>
    <scope>NUCLEOTIDE SEQUENCE [LARGE SCALE GENOMIC DNA]</scope>
    <source>
        <strain evidence="3">F 1598</strain>
    </source>
</reference>
<dbReference type="InParanoid" id="A0A0C3G719"/>
<sequence length="102" mass="11543">MPNKNSSTAPTTKSGRERRASEKAKSMLDAATEKANNKQETAQKSAERAEKRSRKKAKTAEITRRRNQENEHMYCSQFICYACNTRNAKHMTTYSAFGHPAS</sequence>
<feature type="region of interest" description="Disordered" evidence="1">
    <location>
        <begin position="1"/>
        <end position="66"/>
    </location>
</feature>
<proteinExistence type="predicted"/>
<dbReference type="AlphaFoldDB" id="A0A0C3G719"/>
<keyword evidence="3" id="KW-1185">Reference proteome</keyword>
<gene>
    <name evidence="2" type="ORF">PILCRDRAFT_327399</name>
</gene>
<evidence type="ECO:0000256" key="1">
    <source>
        <dbReference type="SAM" id="MobiDB-lite"/>
    </source>
</evidence>
<reference evidence="2 3" key="1">
    <citation type="submission" date="2014-04" db="EMBL/GenBank/DDBJ databases">
        <authorList>
            <consortium name="DOE Joint Genome Institute"/>
            <person name="Kuo A."/>
            <person name="Tarkka M."/>
            <person name="Buscot F."/>
            <person name="Kohler A."/>
            <person name="Nagy L.G."/>
            <person name="Floudas D."/>
            <person name="Copeland A."/>
            <person name="Barry K.W."/>
            <person name="Cichocki N."/>
            <person name="Veneault-Fourrey C."/>
            <person name="LaButti K."/>
            <person name="Lindquist E.A."/>
            <person name="Lipzen A."/>
            <person name="Lundell T."/>
            <person name="Morin E."/>
            <person name="Murat C."/>
            <person name="Sun H."/>
            <person name="Tunlid A."/>
            <person name="Henrissat B."/>
            <person name="Grigoriev I.V."/>
            <person name="Hibbett D.S."/>
            <person name="Martin F."/>
            <person name="Nordberg H.P."/>
            <person name="Cantor M.N."/>
            <person name="Hua S.X."/>
        </authorList>
    </citation>
    <scope>NUCLEOTIDE SEQUENCE [LARGE SCALE GENOMIC DNA]</scope>
    <source>
        <strain evidence="2 3">F 1598</strain>
    </source>
</reference>
<feature type="compositionally biased region" description="Polar residues" evidence="1">
    <location>
        <begin position="1"/>
        <end position="13"/>
    </location>
</feature>
<name>A0A0C3G719_PILCF</name>
<organism evidence="2 3">
    <name type="scientific">Piloderma croceum (strain F 1598)</name>
    <dbReference type="NCBI Taxonomy" id="765440"/>
    <lineage>
        <taxon>Eukaryota</taxon>
        <taxon>Fungi</taxon>
        <taxon>Dikarya</taxon>
        <taxon>Basidiomycota</taxon>
        <taxon>Agaricomycotina</taxon>
        <taxon>Agaricomycetes</taxon>
        <taxon>Agaricomycetidae</taxon>
        <taxon>Atheliales</taxon>
        <taxon>Atheliaceae</taxon>
        <taxon>Piloderma</taxon>
    </lineage>
</organism>
<evidence type="ECO:0000313" key="3">
    <source>
        <dbReference type="Proteomes" id="UP000054166"/>
    </source>
</evidence>
<protein>
    <submittedName>
        <fullName evidence="2">Uncharacterized protein</fullName>
    </submittedName>
</protein>
<evidence type="ECO:0000313" key="2">
    <source>
        <dbReference type="EMBL" id="KIM86461.1"/>
    </source>
</evidence>
<dbReference type="HOGENOM" id="CLU_179485_0_0_1"/>
<feature type="compositionally biased region" description="Basic and acidic residues" evidence="1">
    <location>
        <begin position="14"/>
        <end position="37"/>
    </location>
</feature>
<dbReference type="EMBL" id="KN832982">
    <property type="protein sequence ID" value="KIM86461.1"/>
    <property type="molecule type" value="Genomic_DNA"/>
</dbReference>